<dbReference type="PRINTS" id="PR00953">
    <property type="entry name" value="TYPE3IMRPROT"/>
</dbReference>
<keyword evidence="11" id="KW-0282">Flagellum</keyword>
<evidence type="ECO:0000256" key="1">
    <source>
        <dbReference type="ARBA" id="ARBA00002578"/>
    </source>
</evidence>
<feature type="transmembrane region" description="Helical" evidence="10">
    <location>
        <begin position="35"/>
        <end position="53"/>
    </location>
</feature>
<evidence type="ECO:0000313" key="11">
    <source>
        <dbReference type="EMBL" id="SES63044.1"/>
    </source>
</evidence>
<keyword evidence="12" id="KW-1185">Reference proteome</keyword>
<keyword evidence="11" id="KW-0969">Cilium</keyword>
<feature type="transmembrane region" description="Helical" evidence="10">
    <location>
        <begin position="125"/>
        <end position="147"/>
    </location>
</feature>
<evidence type="ECO:0000256" key="4">
    <source>
        <dbReference type="ARBA" id="ARBA00022475"/>
    </source>
</evidence>
<comment type="similarity">
    <text evidence="2 10">Belongs to the FliR/MopE/SpaR family.</text>
</comment>
<dbReference type="GO" id="GO:0005886">
    <property type="term" value="C:plasma membrane"/>
    <property type="evidence" value="ECO:0007669"/>
    <property type="project" value="UniProtKB-SubCell"/>
</dbReference>
<dbReference type="GO" id="GO:0006605">
    <property type="term" value="P:protein targeting"/>
    <property type="evidence" value="ECO:0007669"/>
    <property type="project" value="UniProtKB-UniRule"/>
</dbReference>
<dbReference type="Pfam" id="PF01311">
    <property type="entry name" value="Bac_export_1"/>
    <property type="match status" value="1"/>
</dbReference>
<proteinExistence type="inferred from homology"/>
<evidence type="ECO:0000256" key="8">
    <source>
        <dbReference type="ARBA" id="ARBA00023143"/>
    </source>
</evidence>
<feature type="transmembrane region" description="Helical" evidence="10">
    <location>
        <begin position="218"/>
        <end position="240"/>
    </location>
</feature>
<organism evidence="11 12">
    <name type="scientific">[Clostridium] polysaccharolyticum</name>
    <dbReference type="NCBI Taxonomy" id="29364"/>
    <lineage>
        <taxon>Bacteria</taxon>
        <taxon>Bacillati</taxon>
        <taxon>Bacillota</taxon>
        <taxon>Clostridia</taxon>
        <taxon>Lachnospirales</taxon>
        <taxon>Lachnospiraceae</taxon>
    </lineage>
</organism>
<dbReference type="InterPro" id="IPR002010">
    <property type="entry name" value="T3SS_IM_R"/>
</dbReference>
<evidence type="ECO:0000256" key="6">
    <source>
        <dbReference type="ARBA" id="ARBA00022989"/>
    </source>
</evidence>
<dbReference type="RefSeq" id="WP_092474876.1">
    <property type="nucleotide sequence ID" value="NZ_FOHN01000001.1"/>
</dbReference>
<reference evidence="11 12" key="1">
    <citation type="submission" date="2016-10" db="EMBL/GenBank/DDBJ databases">
        <authorList>
            <person name="de Groot N.N."/>
        </authorList>
    </citation>
    <scope>NUCLEOTIDE SEQUENCE [LARGE SCALE GENOMIC DNA]</scope>
    <source>
        <strain evidence="11 12">DSM 1801</strain>
    </source>
</reference>
<feature type="transmembrane region" description="Helical" evidence="10">
    <location>
        <begin position="65"/>
        <end position="91"/>
    </location>
</feature>
<accession>A0A1H9Y2L6</accession>
<evidence type="ECO:0000256" key="7">
    <source>
        <dbReference type="ARBA" id="ARBA00023136"/>
    </source>
</evidence>
<evidence type="ECO:0000256" key="9">
    <source>
        <dbReference type="NCBIfam" id="TIGR01400"/>
    </source>
</evidence>
<dbReference type="InterPro" id="IPR006303">
    <property type="entry name" value="FliR"/>
</dbReference>
<keyword evidence="4 10" id="KW-1003">Cell membrane</keyword>
<dbReference type="AlphaFoldDB" id="A0A1H9Y2L6"/>
<dbReference type="Proteomes" id="UP000199800">
    <property type="component" value="Unassembled WGS sequence"/>
</dbReference>
<keyword evidence="11" id="KW-0966">Cell projection</keyword>
<dbReference type="STRING" id="29364.SAMN04487772_10194"/>
<dbReference type="NCBIfam" id="TIGR01400">
    <property type="entry name" value="fliR"/>
    <property type="match status" value="1"/>
</dbReference>
<dbReference type="PANTHER" id="PTHR30065">
    <property type="entry name" value="FLAGELLAR BIOSYNTHETIC PROTEIN FLIR"/>
    <property type="match status" value="1"/>
</dbReference>
<evidence type="ECO:0000256" key="3">
    <source>
        <dbReference type="ARBA" id="ARBA00021717"/>
    </source>
</evidence>
<keyword evidence="6 10" id="KW-1133">Transmembrane helix</keyword>
<name>A0A1H9Y2L6_9FIRM</name>
<feature type="transmembrane region" description="Helical" evidence="10">
    <location>
        <begin position="12"/>
        <end position="28"/>
    </location>
</feature>
<dbReference type="EMBL" id="FOHN01000001">
    <property type="protein sequence ID" value="SES63044.1"/>
    <property type="molecule type" value="Genomic_DNA"/>
</dbReference>
<feature type="transmembrane region" description="Helical" evidence="10">
    <location>
        <begin position="175"/>
        <end position="197"/>
    </location>
</feature>
<comment type="subcellular location">
    <subcellularLocation>
        <location evidence="10">Cell membrane</location>
        <topology evidence="10">Multi-pass membrane protein</topology>
    </subcellularLocation>
    <subcellularLocation>
        <location evidence="10">Bacterial flagellum basal body</location>
    </subcellularLocation>
</comment>
<dbReference type="PANTHER" id="PTHR30065:SF1">
    <property type="entry name" value="SURFACE PRESENTATION OF ANTIGENS PROTEIN SPAR"/>
    <property type="match status" value="1"/>
</dbReference>
<dbReference type="OrthoDB" id="9807748at2"/>
<keyword evidence="7 10" id="KW-0472">Membrane</keyword>
<dbReference type="GO" id="GO:0044780">
    <property type="term" value="P:bacterial-type flagellum assembly"/>
    <property type="evidence" value="ECO:0007669"/>
    <property type="project" value="UniProtKB-UniRule"/>
</dbReference>
<evidence type="ECO:0000313" key="12">
    <source>
        <dbReference type="Proteomes" id="UP000199800"/>
    </source>
</evidence>
<evidence type="ECO:0000256" key="2">
    <source>
        <dbReference type="ARBA" id="ARBA00009772"/>
    </source>
</evidence>
<keyword evidence="5 10" id="KW-0812">Transmembrane</keyword>
<dbReference type="GO" id="GO:0009425">
    <property type="term" value="C:bacterial-type flagellum basal body"/>
    <property type="evidence" value="ECO:0007669"/>
    <property type="project" value="UniProtKB-SubCell"/>
</dbReference>
<sequence length="257" mass="28783">MNLTFEKLEFFFAVLVRISAFIMAAPFFSQRNIPVRVKAALSFFLSVIVFNMTEYTPIGEGFSTGYAVIIIEEMLIGATLGYTANLCMYVLDLAGRLIDTEIGFSMVNVLNPASNIQTSITGSMLTYFVMLIMLVSRMYYFIISAIADTFEFLPVGRVRLPSNIYLVVVKFIKEYFILGFRIVLPVFATILVVNIVLGVLAKVAPQMNMFVIGMQLKLLVGLIVLLLLIGMLPSIADFIYSEMKYVLSDMVKVMTPK</sequence>
<evidence type="ECO:0000256" key="5">
    <source>
        <dbReference type="ARBA" id="ARBA00022692"/>
    </source>
</evidence>
<keyword evidence="8 10" id="KW-0975">Bacterial flagellum</keyword>
<gene>
    <name evidence="11" type="ORF">SAMN04487772_10194</name>
</gene>
<comment type="function">
    <text evidence="1 10">Role in flagellar biosynthesis.</text>
</comment>
<evidence type="ECO:0000256" key="10">
    <source>
        <dbReference type="RuleBase" id="RU362071"/>
    </source>
</evidence>
<protein>
    <recommendedName>
        <fullName evidence="3 9">Flagellar biosynthetic protein FliR</fullName>
    </recommendedName>
</protein>